<dbReference type="SUPFAM" id="SSF56300">
    <property type="entry name" value="Metallo-dependent phosphatases"/>
    <property type="match status" value="1"/>
</dbReference>
<dbReference type="PANTHER" id="PTHR11575:SF24">
    <property type="entry name" value="5'-NUCLEOTIDASE"/>
    <property type="match status" value="1"/>
</dbReference>
<dbReference type="GO" id="GO:0009166">
    <property type="term" value="P:nucleotide catabolic process"/>
    <property type="evidence" value="ECO:0007669"/>
    <property type="project" value="InterPro"/>
</dbReference>
<proteinExistence type="predicted"/>
<dbReference type="Gene3D" id="3.60.21.10">
    <property type="match status" value="1"/>
</dbReference>
<organism evidence="2">
    <name type="scientific">candidate division WOR-3 bacterium</name>
    <dbReference type="NCBI Taxonomy" id="2052148"/>
    <lineage>
        <taxon>Bacteria</taxon>
        <taxon>Bacteria division WOR-3</taxon>
    </lineage>
</organism>
<dbReference type="AlphaFoldDB" id="A0A7C6EDC6"/>
<keyword evidence="1" id="KW-0732">Signal</keyword>
<protein>
    <recommendedName>
        <fullName evidence="3">5'-Nucleotidase C-terminal domain-containing protein</fullName>
    </recommendedName>
</protein>
<dbReference type="InterPro" id="IPR029052">
    <property type="entry name" value="Metallo-depent_PP-like"/>
</dbReference>
<comment type="caution">
    <text evidence="2">The sequence shown here is derived from an EMBL/GenBank/DDBJ whole genome shotgun (WGS) entry which is preliminary data.</text>
</comment>
<evidence type="ECO:0008006" key="3">
    <source>
        <dbReference type="Google" id="ProtNLM"/>
    </source>
</evidence>
<dbReference type="GO" id="GO:0030288">
    <property type="term" value="C:outer membrane-bounded periplasmic space"/>
    <property type="evidence" value="ECO:0007669"/>
    <property type="project" value="TreeGrafter"/>
</dbReference>
<gene>
    <name evidence="2" type="ORF">ENW73_03910</name>
</gene>
<evidence type="ECO:0000313" key="2">
    <source>
        <dbReference type="EMBL" id="HHS52002.1"/>
    </source>
</evidence>
<evidence type="ECO:0000256" key="1">
    <source>
        <dbReference type="SAM" id="SignalP"/>
    </source>
</evidence>
<dbReference type="PROSITE" id="PS51257">
    <property type="entry name" value="PROKAR_LIPOPROTEIN"/>
    <property type="match status" value="1"/>
</dbReference>
<dbReference type="InterPro" id="IPR006179">
    <property type="entry name" value="5_nucleotidase/apyrase"/>
</dbReference>
<name>A0A7C6EDC6_UNCW3</name>
<feature type="chain" id="PRO_5027769762" description="5'-Nucleotidase C-terminal domain-containing protein" evidence="1">
    <location>
        <begin position="20"/>
        <end position="416"/>
    </location>
</feature>
<dbReference type="GO" id="GO:0008768">
    <property type="term" value="F:UDP-sugar diphosphatase activity"/>
    <property type="evidence" value="ECO:0007669"/>
    <property type="project" value="TreeGrafter"/>
</dbReference>
<feature type="signal peptide" evidence="1">
    <location>
        <begin position="1"/>
        <end position="19"/>
    </location>
</feature>
<reference evidence="2" key="1">
    <citation type="journal article" date="2020" name="mSystems">
        <title>Genome- and Community-Level Interaction Insights into Carbon Utilization and Element Cycling Functions of Hydrothermarchaeota in Hydrothermal Sediment.</title>
        <authorList>
            <person name="Zhou Z."/>
            <person name="Liu Y."/>
            <person name="Xu W."/>
            <person name="Pan J."/>
            <person name="Luo Z.H."/>
            <person name="Li M."/>
        </authorList>
    </citation>
    <scope>NUCLEOTIDE SEQUENCE [LARGE SCALE GENOMIC DNA]</scope>
    <source>
        <strain evidence="2">SpSt-876</strain>
    </source>
</reference>
<accession>A0A7C6EDC6</accession>
<dbReference type="PANTHER" id="PTHR11575">
    <property type="entry name" value="5'-NUCLEOTIDASE-RELATED"/>
    <property type="match status" value="1"/>
</dbReference>
<sequence length="416" mass="46593">MTKRLFSLIFSLFLLIACAVKPKVTPIAKTITIFYTNGLDLNNIARIAKFVKQEKGKNPCLFIIKGKIFGTEPITTLLRGEAEIAILNRAGVDAVILSADFLRFGTKRAKELQNQGDFFFLGANLFSVDQSKPLAQEYLIKNLAKTKISLIGVLLDTTSFYLKLSGIERKDPVPIIKRLVPMLRLRSDLVGLGITNANSIPVKDVDFVIGLTDSQLTKPNAPESETEPTVHRFDLLLSDNNMIIDGHDSKIFLADTVIEDSSVKATIERYQTLTDSILDLRIINLRKDLTIENLLNTISSAVLVETKADGFIFSNQLVKNPIPKGRFSYRNLFSVLTKSENLPIIFLKGREIQALKDKELEVRLSPKWKNSKLVLEKDYQIVTATDLSEIDLSDRVINLTDSSLVSIVFNYLTKVK</sequence>
<dbReference type="EMBL" id="DTLI01000100">
    <property type="protein sequence ID" value="HHS52002.1"/>
    <property type="molecule type" value="Genomic_DNA"/>
</dbReference>
<dbReference type="GO" id="GO:0008253">
    <property type="term" value="F:5'-nucleotidase activity"/>
    <property type="evidence" value="ECO:0007669"/>
    <property type="project" value="TreeGrafter"/>
</dbReference>